<evidence type="ECO:0000313" key="2">
    <source>
        <dbReference type="EMBL" id="AFL72884.1"/>
    </source>
</evidence>
<dbReference type="AlphaFoldDB" id="I3Y7B6"/>
<keyword evidence="3" id="KW-1185">Reference proteome</keyword>
<dbReference type="HOGENOM" id="CLU_105864_2_0_6"/>
<protein>
    <submittedName>
        <fullName evidence="2">Protein required for attachment to host cells</fullName>
    </submittedName>
</protein>
<dbReference type="STRING" id="765911.Thivi_0846"/>
<dbReference type="RefSeq" id="WP_014777374.1">
    <property type="nucleotide sequence ID" value="NC_018012.1"/>
</dbReference>
<reference evidence="2 3" key="1">
    <citation type="submission" date="2012-06" db="EMBL/GenBank/DDBJ databases">
        <title>Complete sequence of Thiocystis violascens DSM 198.</title>
        <authorList>
            <consortium name="US DOE Joint Genome Institute"/>
            <person name="Lucas S."/>
            <person name="Han J."/>
            <person name="Lapidus A."/>
            <person name="Cheng J.-F."/>
            <person name="Goodwin L."/>
            <person name="Pitluck S."/>
            <person name="Peters L."/>
            <person name="Ovchinnikova G."/>
            <person name="Teshima H."/>
            <person name="Detter J.C."/>
            <person name="Han C."/>
            <person name="Tapia R."/>
            <person name="Land M."/>
            <person name="Hauser L."/>
            <person name="Kyrpides N."/>
            <person name="Ivanova N."/>
            <person name="Pagani I."/>
            <person name="Vogl K."/>
            <person name="Liu Z."/>
            <person name="Frigaard N.-U."/>
            <person name="Bryant D."/>
            <person name="Woyke T."/>
        </authorList>
    </citation>
    <scope>NUCLEOTIDE SEQUENCE [LARGE SCALE GENOMIC DNA]</scope>
    <source>
        <strain evidence="3">ATCC 17096 / DSM 198 / 6111</strain>
    </source>
</reference>
<proteinExistence type="predicted"/>
<feature type="region of interest" description="Disordered" evidence="1">
    <location>
        <begin position="39"/>
        <end position="72"/>
    </location>
</feature>
<dbReference type="Proteomes" id="UP000006062">
    <property type="component" value="Chromosome"/>
</dbReference>
<name>I3Y7B6_THIV6</name>
<accession>I3Y7B6</accession>
<dbReference type="InterPro" id="IPR019291">
    <property type="entry name" value="Host_attachment_protein"/>
</dbReference>
<evidence type="ECO:0000256" key="1">
    <source>
        <dbReference type="SAM" id="MobiDB-lite"/>
    </source>
</evidence>
<dbReference type="Pfam" id="PF10116">
    <property type="entry name" value="Host_attach"/>
    <property type="match status" value="1"/>
</dbReference>
<gene>
    <name evidence="2" type="ordered locus">Thivi_0846</name>
</gene>
<feature type="compositionally biased region" description="Basic and acidic residues" evidence="1">
    <location>
        <begin position="39"/>
        <end position="50"/>
    </location>
</feature>
<dbReference type="eggNOG" id="COG5622">
    <property type="taxonomic scope" value="Bacteria"/>
</dbReference>
<dbReference type="OrthoDB" id="329419at2"/>
<organism evidence="2 3">
    <name type="scientific">Thiocystis violascens (strain ATCC 17096 / DSM 198 / 6111)</name>
    <name type="common">Chromatium violascens</name>
    <dbReference type="NCBI Taxonomy" id="765911"/>
    <lineage>
        <taxon>Bacteria</taxon>
        <taxon>Pseudomonadati</taxon>
        <taxon>Pseudomonadota</taxon>
        <taxon>Gammaproteobacteria</taxon>
        <taxon>Chromatiales</taxon>
        <taxon>Chromatiaceae</taxon>
        <taxon>Thiocystis</taxon>
    </lineage>
</organism>
<dbReference type="KEGG" id="tvi:Thivi_0846"/>
<sequence>MKTWMLVASDARARLFEVANRNAPLNEVLDLVNPENRLQGKDLKTDKPGRAFDSLGGQRHATQTPVDPKEQSSIRFARRVVDELESGLHEHRFEALNVVASPHFLGLLRERMSDALGRAVKKEVTKDLTREDAAALKAHVAQLF</sequence>
<evidence type="ECO:0000313" key="3">
    <source>
        <dbReference type="Proteomes" id="UP000006062"/>
    </source>
</evidence>
<dbReference type="EMBL" id="CP003154">
    <property type="protein sequence ID" value="AFL72884.1"/>
    <property type="molecule type" value="Genomic_DNA"/>
</dbReference>